<keyword evidence="1" id="KW-0812">Transmembrane</keyword>
<reference evidence="4 5" key="1">
    <citation type="submission" date="2019-11" db="EMBL/GenBank/DDBJ databases">
        <title>Description of Pedobacter sp. LMG 31462T.</title>
        <authorList>
            <person name="Carlier A."/>
            <person name="Qi S."/>
            <person name="Vandamme P."/>
        </authorList>
    </citation>
    <scope>NUCLEOTIDE SEQUENCE [LARGE SCALE GENOMIC DNA]</scope>
    <source>
        <strain evidence="4 5">LMG 31462</strain>
    </source>
</reference>
<dbReference type="EMBL" id="WNXC01000004">
    <property type="protein sequence ID" value="MBB2149737.1"/>
    <property type="molecule type" value="Genomic_DNA"/>
</dbReference>
<dbReference type="InterPro" id="IPR006860">
    <property type="entry name" value="FecR"/>
</dbReference>
<feature type="transmembrane region" description="Helical" evidence="1">
    <location>
        <begin position="96"/>
        <end position="116"/>
    </location>
</feature>
<evidence type="ECO:0000256" key="1">
    <source>
        <dbReference type="SAM" id="Phobius"/>
    </source>
</evidence>
<feature type="domain" description="FecR protein" evidence="2">
    <location>
        <begin position="201"/>
        <end position="301"/>
    </location>
</feature>
<keyword evidence="1" id="KW-1133">Transmembrane helix</keyword>
<dbReference type="RefSeq" id="WP_182957732.1">
    <property type="nucleotide sequence ID" value="NZ_WNXC01000004.1"/>
</dbReference>
<dbReference type="InterPro" id="IPR012373">
    <property type="entry name" value="Ferrdict_sens_TM"/>
</dbReference>
<dbReference type="InterPro" id="IPR032508">
    <property type="entry name" value="FecR_C"/>
</dbReference>
<evidence type="ECO:0000313" key="4">
    <source>
        <dbReference type="EMBL" id="MBB2149737.1"/>
    </source>
</evidence>
<keyword evidence="1" id="KW-0472">Membrane</keyword>
<dbReference type="Pfam" id="PF16344">
    <property type="entry name" value="FecR_C"/>
    <property type="match status" value="1"/>
</dbReference>
<evidence type="ECO:0000259" key="2">
    <source>
        <dbReference type="Pfam" id="PF04773"/>
    </source>
</evidence>
<dbReference type="PANTHER" id="PTHR30273:SF2">
    <property type="entry name" value="PROTEIN FECR"/>
    <property type="match status" value="1"/>
</dbReference>
<protein>
    <submittedName>
        <fullName evidence="4">DUF4974 domain-containing protein</fullName>
    </submittedName>
</protein>
<evidence type="ECO:0000313" key="5">
    <source>
        <dbReference type="Proteomes" id="UP000636110"/>
    </source>
</evidence>
<sequence>MEDHILTEFHRLLNNQCSEAELEAFLDKVKEDQYQEIYGQLIRNTLAKEVFPAEIDAGVQERLDQRLALILSKSKAEQSVQSNPRIILKAPMKYRVFKYLAAASILLIVAVGLVFFGHQKFLKSGDGLASKMIAPGGNKAILTLSDGSQLFLNDIKNGNLAQESGISIVKTKDGELIYQTLGDPKAGQVSELPAPEKYNILETPKGGQYQIILPDGTKVWLNAASTLRFPASFAKLEKREVLLSGEAYFEVAKDKLKPFKVTAVGAAGLTEGVEVLGTHFNISSYPDESNLKTTLLEGAVRIGNQVLAPGQQSVRTPAGLKIKQIDVEEVIAWKNGFFVFENDNLEGILKKLSRWYDVDIVYDGSLNHVKVIGSVSRDKNLEEVLRLLEKTDKFKFKLKGRRVFVMP</sequence>
<feature type="domain" description="Protein FecR C-terminal" evidence="3">
    <location>
        <begin position="338"/>
        <end position="405"/>
    </location>
</feature>
<dbReference type="Proteomes" id="UP000636110">
    <property type="component" value="Unassembled WGS sequence"/>
</dbReference>
<dbReference type="Gene3D" id="2.60.120.1440">
    <property type="match status" value="1"/>
</dbReference>
<name>A0ABR6EX06_9SPHI</name>
<dbReference type="Gene3D" id="3.55.50.30">
    <property type="match status" value="1"/>
</dbReference>
<gene>
    <name evidence="4" type="ORF">GM920_12585</name>
</gene>
<keyword evidence="5" id="KW-1185">Reference proteome</keyword>
<accession>A0ABR6EX06</accession>
<dbReference type="Pfam" id="PF04773">
    <property type="entry name" value="FecR"/>
    <property type="match status" value="1"/>
</dbReference>
<comment type="caution">
    <text evidence="4">The sequence shown here is derived from an EMBL/GenBank/DDBJ whole genome shotgun (WGS) entry which is preliminary data.</text>
</comment>
<dbReference type="PANTHER" id="PTHR30273">
    <property type="entry name" value="PERIPLASMIC SIGNAL SENSOR AND SIGMA FACTOR ACTIVATOR FECR-RELATED"/>
    <property type="match status" value="1"/>
</dbReference>
<organism evidence="4 5">
    <name type="scientific">Pedobacter gandavensis</name>
    <dbReference type="NCBI Taxonomy" id="2679963"/>
    <lineage>
        <taxon>Bacteria</taxon>
        <taxon>Pseudomonadati</taxon>
        <taxon>Bacteroidota</taxon>
        <taxon>Sphingobacteriia</taxon>
        <taxon>Sphingobacteriales</taxon>
        <taxon>Sphingobacteriaceae</taxon>
        <taxon>Pedobacter</taxon>
    </lineage>
</organism>
<proteinExistence type="predicted"/>
<evidence type="ECO:0000259" key="3">
    <source>
        <dbReference type="Pfam" id="PF16344"/>
    </source>
</evidence>